<evidence type="ECO:0000259" key="6">
    <source>
        <dbReference type="Pfam" id="PF02465"/>
    </source>
</evidence>
<dbReference type="Pfam" id="PF07195">
    <property type="entry name" value="FliD_C"/>
    <property type="match status" value="2"/>
</dbReference>
<dbReference type="InterPro" id="IPR003481">
    <property type="entry name" value="FliD_N"/>
</dbReference>
<organism evidence="8 9">
    <name type="scientific">Nitrosococcus watsoni (strain C-113)</name>
    <dbReference type="NCBI Taxonomy" id="105559"/>
    <lineage>
        <taxon>Bacteria</taxon>
        <taxon>Pseudomonadati</taxon>
        <taxon>Pseudomonadota</taxon>
        <taxon>Gammaproteobacteria</taxon>
        <taxon>Chromatiales</taxon>
        <taxon>Chromatiaceae</taxon>
        <taxon>Nitrosococcus</taxon>
    </lineage>
</organism>
<reference evidence="8 9" key="1">
    <citation type="submission" date="2010-06" db="EMBL/GenBank/DDBJ databases">
        <title>Complete sequence of chromosome of Nitrosococcus watsoni C-113.</title>
        <authorList>
            <consortium name="US DOE Joint Genome Institute"/>
            <person name="Lucas S."/>
            <person name="Copeland A."/>
            <person name="Lapidus A."/>
            <person name="Cheng J.-F."/>
            <person name="Bruce D."/>
            <person name="Goodwin L."/>
            <person name="Pitluck S."/>
            <person name="Malfatti S.A."/>
            <person name="Chain P.S.G."/>
            <person name="Land M."/>
            <person name="Hauser L."/>
            <person name="Kyrpides N."/>
            <person name="Ivanova N."/>
            <person name="Cambell M.A."/>
            <person name="Heidelberg J.F."/>
            <person name="Klotz M.G."/>
            <person name="Woyke T."/>
        </authorList>
    </citation>
    <scope>NUCLEOTIDE SEQUENCE [LARGE SCALE GENOMIC DNA]</scope>
    <source>
        <strain evidence="8 9">C-113</strain>
    </source>
</reference>
<dbReference type="OrthoDB" id="5980200at2"/>
<dbReference type="InterPro" id="IPR010809">
    <property type="entry name" value="FliD_C"/>
</dbReference>
<comment type="subunit">
    <text evidence="2 5">Homopentamer.</text>
</comment>
<keyword evidence="8" id="KW-0969">Cilium</keyword>
<keyword evidence="5" id="KW-0964">Secreted</keyword>
<accession>D8K8C3</accession>
<feature type="domain" description="Flagellar hook-associated protein 2 C-terminal" evidence="7">
    <location>
        <begin position="240"/>
        <end position="396"/>
    </location>
</feature>
<dbReference type="AlphaFoldDB" id="D8K8C3"/>
<keyword evidence="3" id="KW-0175">Coiled coil</keyword>
<dbReference type="GO" id="GO:0071973">
    <property type="term" value="P:bacterial-type flagellum-dependent cell motility"/>
    <property type="evidence" value="ECO:0007669"/>
    <property type="project" value="TreeGrafter"/>
</dbReference>
<gene>
    <name evidence="8" type="ordered locus">Nwat_2211</name>
</gene>
<dbReference type="KEGG" id="nwa:Nwat_2211"/>
<dbReference type="HOGENOM" id="CLU_015182_6_0_6"/>
<evidence type="ECO:0000256" key="4">
    <source>
        <dbReference type="ARBA" id="ARBA00023143"/>
    </source>
</evidence>
<evidence type="ECO:0000256" key="1">
    <source>
        <dbReference type="ARBA" id="ARBA00009764"/>
    </source>
</evidence>
<comment type="subcellular location">
    <subcellularLocation>
        <location evidence="5">Secreted</location>
    </subcellularLocation>
    <subcellularLocation>
        <location evidence="5">Bacterial flagellum</location>
    </subcellularLocation>
</comment>
<dbReference type="EMBL" id="CP002086">
    <property type="protein sequence ID" value="ADJ29043.1"/>
    <property type="molecule type" value="Genomic_DNA"/>
</dbReference>
<evidence type="ECO:0000256" key="5">
    <source>
        <dbReference type="RuleBase" id="RU362066"/>
    </source>
</evidence>
<protein>
    <recommendedName>
        <fullName evidence="5">Flagellar hook-associated protein 2</fullName>
        <shortName evidence="5">HAP2</shortName>
    </recommendedName>
    <alternativeName>
        <fullName evidence="5">Flagellar cap protein</fullName>
    </alternativeName>
</protein>
<feature type="domain" description="Flagellar hook-associated protein 2 N-terminal" evidence="6">
    <location>
        <begin position="9"/>
        <end position="106"/>
    </location>
</feature>
<proteinExistence type="inferred from homology"/>
<dbReference type="Pfam" id="PF02465">
    <property type="entry name" value="FliD_N"/>
    <property type="match status" value="1"/>
</dbReference>
<keyword evidence="9" id="KW-1185">Reference proteome</keyword>
<dbReference type="RefSeq" id="WP_013221116.1">
    <property type="nucleotide sequence ID" value="NC_014315.1"/>
</dbReference>
<dbReference type="GO" id="GO:0009421">
    <property type="term" value="C:bacterial-type flagellum filament cap"/>
    <property type="evidence" value="ECO:0007669"/>
    <property type="project" value="InterPro"/>
</dbReference>
<name>D8K8C3_NITWC</name>
<evidence type="ECO:0000259" key="7">
    <source>
        <dbReference type="Pfam" id="PF07195"/>
    </source>
</evidence>
<keyword evidence="8" id="KW-0966">Cell projection</keyword>
<evidence type="ECO:0000313" key="8">
    <source>
        <dbReference type="EMBL" id="ADJ29043.1"/>
    </source>
</evidence>
<dbReference type="Proteomes" id="UP000000393">
    <property type="component" value="Chromosome"/>
</dbReference>
<evidence type="ECO:0000256" key="3">
    <source>
        <dbReference type="ARBA" id="ARBA00023054"/>
    </source>
</evidence>
<sequence length="683" mass="71583">MITSTGIGSGLDVESLVNQLVAAEGQPQQLRLNRQEAKLQATLSAMGTLKSELAGFKDAVAKLDSPSAFQAIKASVGNTDLLTVSAAAKAAIGTYSVEVQQLAQAQKLASKAFADPSATLGTGTLSFRFGSYDNDANTFTGNPETPPKLVTIDAAHNSLSGIRDAVNEADIGVQANIINDGTGDRLVFTAQTMGLANSLEITVSDEDGNNLDDGGLSQLAYDPTGTDPGNGKNLMETVAAQDARLVVDGLTVTRPQNTITGMIEGVTLELNSAELDSPTTLTVEADGQVASQSVNGFIESFNSLAKTLNSLSSYNPETREKGPLLGDASLRGIENRLRRAASDIVTGLSGPYQTLADIGITTQRDGTLKLDESKLQQVVEADPEAVARLFTGGGKSSDPSVRFVEAADGAQAGEFAVNVTQLATQGEYTGNAISSNFPFPWSGSAITIDADNDEFTLKVDGGEATTISLTQKTYDDGTALAAEIQSQINGNPSLSEAGSQVTVEFINDRFEIRSSRYGGSSNIEILALDPSPSETTTQTLGLTVKSGNAGEDVAGTIGGQAATGSGRFLTGNDRAEGIRLEILGETSGARGSVTFSRGVATHLNTYLDQVLDSEGFLENRIDSLNDRVGGFDEQREDLARRLDAIEKRYRAQFTALDSLLGQLQTTSSFLSQQLANLPGSRST</sequence>
<dbReference type="InterPro" id="IPR040026">
    <property type="entry name" value="FliD"/>
</dbReference>
<dbReference type="GO" id="GO:0009424">
    <property type="term" value="C:bacterial-type flagellum hook"/>
    <property type="evidence" value="ECO:0007669"/>
    <property type="project" value="UniProtKB-UniRule"/>
</dbReference>
<comment type="similarity">
    <text evidence="1 5">Belongs to the FliD family.</text>
</comment>
<dbReference type="eggNOG" id="COG1345">
    <property type="taxonomic scope" value="Bacteria"/>
</dbReference>
<evidence type="ECO:0000256" key="2">
    <source>
        <dbReference type="ARBA" id="ARBA00011255"/>
    </source>
</evidence>
<keyword evidence="8" id="KW-0282">Flagellum</keyword>
<dbReference type="GO" id="GO:0005576">
    <property type="term" value="C:extracellular region"/>
    <property type="evidence" value="ECO:0007669"/>
    <property type="project" value="UniProtKB-SubCell"/>
</dbReference>
<dbReference type="STRING" id="105559.Nwat_2211"/>
<dbReference type="PANTHER" id="PTHR30288:SF0">
    <property type="entry name" value="FLAGELLAR HOOK-ASSOCIATED PROTEIN 2"/>
    <property type="match status" value="1"/>
</dbReference>
<keyword evidence="4 5" id="KW-0975">Bacterial flagellum</keyword>
<dbReference type="GO" id="GO:0007155">
    <property type="term" value="P:cell adhesion"/>
    <property type="evidence" value="ECO:0007669"/>
    <property type="project" value="InterPro"/>
</dbReference>
<dbReference type="PANTHER" id="PTHR30288">
    <property type="entry name" value="FLAGELLAR CAP/ASSEMBLY PROTEIN FLID"/>
    <property type="match status" value="1"/>
</dbReference>
<comment type="function">
    <text evidence="5">Required for morphogenesis and for the elongation of the flagellar filament by facilitating polymerization of the flagellin monomers at the tip of growing filament. Forms a capping structure, which prevents flagellin subunits (transported through the central channel of the flagellum) from leaking out without polymerization at the distal end.</text>
</comment>
<evidence type="ECO:0000313" key="9">
    <source>
        <dbReference type="Proteomes" id="UP000000393"/>
    </source>
</evidence>
<feature type="domain" description="Flagellar hook-associated protein 2 C-terminal" evidence="7">
    <location>
        <begin position="591"/>
        <end position="664"/>
    </location>
</feature>